<evidence type="ECO:0000313" key="3">
    <source>
        <dbReference type="Proteomes" id="UP000800036"/>
    </source>
</evidence>
<feature type="domain" description="Aminoglycoside phosphotransferase" evidence="1">
    <location>
        <begin position="135"/>
        <end position="207"/>
    </location>
</feature>
<proteinExistence type="predicted"/>
<name>A0A6A5VJN6_9PLEO</name>
<accession>A0A6A5VJN6</accession>
<dbReference type="AlphaFoldDB" id="A0A6A5VJN6"/>
<dbReference type="InterPro" id="IPR051678">
    <property type="entry name" value="AGP_Transferase"/>
</dbReference>
<dbReference type="SUPFAM" id="SSF56112">
    <property type="entry name" value="Protein kinase-like (PK-like)"/>
    <property type="match status" value="1"/>
</dbReference>
<dbReference type="Gene3D" id="3.90.1200.10">
    <property type="match status" value="1"/>
</dbReference>
<dbReference type="InterPro" id="IPR011009">
    <property type="entry name" value="Kinase-like_dom_sf"/>
</dbReference>
<organism evidence="2 3">
    <name type="scientific">Bimuria novae-zelandiae CBS 107.79</name>
    <dbReference type="NCBI Taxonomy" id="1447943"/>
    <lineage>
        <taxon>Eukaryota</taxon>
        <taxon>Fungi</taxon>
        <taxon>Dikarya</taxon>
        <taxon>Ascomycota</taxon>
        <taxon>Pezizomycotina</taxon>
        <taxon>Dothideomycetes</taxon>
        <taxon>Pleosporomycetidae</taxon>
        <taxon>Pleosporales</taxon>
        <taxon>Massarineae</taxon>
        <taxon>Didymosphaeriaceae</taxon>
        <taxon>Bimuria</taxon>
    </lineage>
</organism>
<dbReference type="EMBL" id="ML976666">
    <property type="protein sequence ID" value="KAF1976639.1"/>
    <property type="molecule type" value="Genomic_DNA"/>
</dbReference>
<sequence>MAPILKPTFYPENIPLAVSAFRPDGQVPVLNQQHFDGGQCRIFKVKFSDGESWAVRIPLHLQTDSQDAIINVLRDEQVVLQGIGKTTFTWAPKLHGSSFKFDNPVGFPFLALSWIEGSPLTWTADYPPRPYFSRVIDNKITRVRNGRLPDITEQDCLDQRSLLSRVLHPELENAPFAIDHGDLSPLNILVDSDYNITGVVDWGFASMVPLQLAGRMPRFLQLSELTLPPDVTLQEDRKTYITSLESQSSTSQVAFWISLIHSPDDVDFRHCYLESLISKGMHFTLARLGWKLPNRQRSKAAHRGSFLV</sequence>
<dbReference type="InterPro" id="IPR002575">
    <property type="entry name" value="Aminoglycoside_PTrfase"/>
</dbReference>
<dbReference type="Proteomes" id="UP000800036">
    <property type="component" value="Unassembled WGS sequence"/>
</dbReference>
<dbReference type="PANTHER" id="PTHR21310:SF37">
    <property type="entry name" value="AMINOGLYCOSIDE PHOSPHOTRANSFERASE DOMAIN-CONTAINING PROTEIN"/>
    <property type="match status" value="1"/>
</dbReference>
<reference evidence="2" key="1">
    <citation type="journal article" date="2020" name="Stud. Mycol.">
        <title>101 Dothideomycetes genomes: a test case for predicting lifestyles and emergence of pathogens.</title>
        <authorList>
            <person name="Haridas S."/>
            <person name="Albert R."/>
            <person name="Binder M."/>
            <person name="Bloem J."/>
            <person name="Labutti K."/>
            <person name="Salamov A."/>
            <person name="Andreopoulos B."/>
            <person name="Baker S."/>
            <person name="Barry K."/>
            <person name="Bills G."/>
            <person name="Bluhm B."/>
            <person name="Cannon C."/>
            <person name="Castanera R."/>
            <person name="Culley D."/>
            <person name="Daum C."/>
            <person name="Ezra D."/>
            <person name="Gonzalez J."/>
            <person name="Henrissat B."/>
            <person name="Kuo A."/>
            <person name="Liang C."/>
            <person name="Lipzen A."/>
            <person name="Lutzoni F."/>
            <person name="Magnuson J."/>
            <person name="Mondo S."/>
            <person name="Nolan M."/>
            <person name="Ohm R."/>
            <person name="Pangilinan J."/>
            <person name="Park H.-J."/>
            <person name="Ramirez L."/>
            <person name="Alfaro M."/>
            <person name="Sun H."/>
            <person name="Tritt A."/>
            <person name="Yoshinaga Y."/>
            <person name="Zwiers L.-H."/>
            <person name="Turgeon B."/>
            <person name="Goodwin S."/>
            <person name="Spatafora J."/>
            <person name="Crous P."/>
            <person name="Grigoriev I."/>
        </authorList>
    </citation>
    <scope>NUCLEOTIDE SEQUENCE</scope>
    <source>
        <strain evidence="2">CBS 107.79</strain>
    </source>
</reference>
<evidence type="ECO:0000313" key="2">
    <source>
        <dbReference type="EMBL" id="KAF1976639.1"/>
    </source>
</evidence>
<evidence type="ECO:0000259" key="1">
    <source>
        <dbReference type="Pfam" id="PF01636"/>
    </source>
</evidence>
<dbReference type="OrthoDB" id="3718632at2759"/>
<dbReference type="Pfam" id="PF01636">
    <property type="entry name" value="APH"/>
    <property type="match status" value="1"/>
</dbReference>
<protein>
    <recommendedName>
        <fullName evidence="1">Aminoglycoside phosphotransferase domain-containing protein</fullName>
    </recommendedName>
</protein>
<keyword evidence="3" id="KW-1185">Reference proteome</keyword>
<dbReference type="PANTHER" id="PTHR21310">
    <property type="entry name" value="AMINOGLYCOSIDE PHOSPHOTRANSFERASE-RELATED-RELATED"/>
    <property type="match status" value="1"/>
</dbReference>
<gene>
    <name evidence="2" type="ORF">BU23DRAFT_528365</name>
</gene>